<accession>A0A1M2VNB7</accession>
<dbReference type="Proteomes" id="UP000184267">
    <property type="component" value="Unassembled WGS sequence"/>
</dbReference>
<keyword evidence="2" id="KW-1185">Reference proteome</keyword>
<evidence type="ECO:0000313" key="1">
    <source>
        <dbReference type="EMBL" id="OJT09089.1"/>
    </source>
</evidence>
<name>A0A1M2VNB7_TRAPU</name>
<dbReference type="EMBL" id="MNAD01000986">
    <property type="protein sequence ID" value="OJT09089.1"/>
    <property type="molecule type" value="Genomic_DNA"/>
</dbReference>
<comment type="caution">
    <text evidence="1">The sequence shown here is derived from an EMBL/GenBank/DDBJ whole genome shotgun (WGS) entry which is preliminary data.</text>
</comment>
<organism evidence="1 2">
    <name type="scientific">Trametes pubescens</name>
    <name type="common">White-rot fungus</name>
    <dbReference type="NCBI Taxonomy" id="154538"/>
    <lineage>
        <taxon>Eukaryota</taxon>
        <taxon>Fungi</taxon>
        <taxon>Dikarya</taxon>
        <taxon>Basidiomycota</taxon>
        <taxon>Agaricomycotina</taxon>
        <taxon>Agaricomycetes</taxon>
        <taxon>Polyporales</taxon>
        <taxon>Polyporaceae</taxon>
        <taxon>Trametes</taxon>
    </lineage>
</organism>
<gene>
    <name evidence="1" type="ORF">TRAPUB_32</name>
</gene>
<protein>
    <submittedName>
        <fullName evidence="1">Uncharacterized protein</fullName>
    </submittedName>
</protein>
<sequence>MSAAATVITPLVGGDITLATSAQRQCAFCFSLAKDLMTLFIGDVLVYSP</sequence>
<dbReference type="AlphaFoldDB" id="A0A1M2VNB7"/>
<proteinExistence type="predicted"/>
<reference evidence="1 2" key="1">
    <citation type="submission" date="2016-10" db="EMBL/GenBank/DDBJ databases">
        <title>Genome sequence of the basidiomycete white-rot fungus Trametes pubescens.</title>
        <authorList>
            <person name="Makela M.R."/>
            <person name="Granchi Z."/>
            <person name="Peng M."/>
            <person name="De Vries R.P."/>
            <person name="Grigoriev I."/>
            <person name="Riley R."/>
            <person name="Hilden K."/>
        </authorList>
    </citation>
    <scope>NUCLEOTIDE SEQUENCE [LARGE SCALE GENOMIC DNA]</scope>
    <source>
        <strain evidence="1 2">FBCC735</strain>
    </source>
</reference>
<evidence type="ECO:0000313" key="2">
    <source>
        <dbReference type="Proteomes" id="UP000184267"/>
    </source>
</evidence>